<dbReference type="SUPFAM" id="SSF52166">
    <property type="entry name" value="Ribosomal protein L4"/>
    <property type="match status" value="1"/>
</dbReference>
<dbReference type="GO" id="GO:0005840">
    <property type="term" value="C:ribosome"/>
    <property type="evidence" value="ECO:0007669"/>
    <property type="project" value="UniProtKB-KW"/>
</dbReference>
<evidence type="ECO:0000256" key="3">
    <source>
        <dbReference type="ARBA" id="ARBA00022884"/>
    </source>
</evidence>
<reference evidence="9" key="1">
    <citation type="journal article" date="2019" name="Mitochondrial DNA Part B Resour">
        <title>Complete chloroplast genome of the diatom Skeletonema pseudocostatum from the Western Mediterranean coast of Algeria.</title>
        <authorList>
            <person name="Hamedi C."/>
            <person name="Gastineau R."/>
            <person name="Lemieux C."/>
            <person name="Turmel M."/>
            <person name="Witkowski A."/>
            <person name="Baba Hamed M.B."/>
        </authorList>
    </citation>
    <scope>NUCLEOTIDE SEQUENCE</scope>
</reference>
<dbReference type="GeneID" id="68638511"/>
<dbReference type="PANTHER" id="PTHR10746:SF17">
    <property type="entry name" value="LARGE RIBOSOMAL SUBUNIT PROTEIN UL4C"/>
    <property type="match status" value="1"/>
</dbReference>
<dbReference type="AlphaFoldDB" id="A0A650D0J8"/>
<evidence type="ECO:0000256" key="8">
    <source>
        <dbReference type="SAM" id="MobiDB-lite"/>
    </source>
</evidence>
<evidence type="ECO:0000313" key="10">
    <source>
        <dbReference type="EMBL" id="UAM91908.1"/>
    </source>
</evidence>
<evidence type="ECO:0000256" key="7">
    <source>
        <dbReference type="HAMAP-Rule" id="MF_01328"/>
    </source>
</evidence>
<dbReference type="NCBIfam" id="TIGR03953">
    <property type="entry name" value="rplD_bact"/>
    <property type="match status" value="1"/>
</dbReference>
<dbReference type="HAMAP" id="MF_01328_B">
    <property type="entry name" value="Ribosomal_uL4_B"/>
    <property type="match status" value="1"/>
</dbReference>
<dbReference type="GO" id="GO:1990904">
    <property type="term" value="C:ribonucleoprotein complex"/>
    <property type="evidence" value="ECO:0007669"/>
    <property type="project" value="UniProtKB-KW"/>
</dbReference>
<evidence type="ECO:0000256" key="5">
    <source>
        <dbReference type="ARBA" id="ARBA00023274"/>
    </source>
</evidence>
<comment type="similarity">
    <text evidence="1 7">Belongs to the universal ribosomal protein uL4 family.</text>
</comment>
<dbReference type="PANTHER" id="PTHR10746">
    <property type="entry name" value="50S RIBOSOMAL PROTEIN L4"/>
    <property type="match status" value="1"/>
</dbReference>
<evidence type="ECO:0000256" key="2">
    <source>
        <dbReference type="ARBA" id="ARBA00022730"/>
    </source>
</evidence>
<comment type="subunit">
    <text evidence="7">Part of the 50S ribosomal subunit.</text>
</comment>
<geneLocation type="chloroplast" evidence="9"/>
<keyword evidence="4 7" id="KW-0689">Ribosomal protein</keyword>
<sequence>MAVQKIIEYNSLDSNGQISSDKYNFTLNILEDSGNYLIHRDILRHQLSQKQGTVSTKTRSEVRGGGKKPWQQKGTGRARAGSNRSPLWRGGGVIFGPKPRTINLKLNKKERNLALQTLLYNKRNNISVIGELETLISEPKTKAFCDICNNYNINLDQKILLVVSTKTTPLKLATKNLKNVELISASHLNTLSLLKAKQILLTPLAVNNIKEIYCD</sequence>
<evidence type="ECO:0000313" key="9">
    <source>
        <dbReference type="EMBL" id="QGR23580.1"/>
    </source>
</evidence>
<keyword evidence="3 7" id="KW-0694">RNA-binding</keyword>
<organism evidence="9">
    <name type="scientific">Skeletonema pseudocostatum</name>
    <dbReference type="NCBI Taxonomy" id="41457"/>
    <lineage>
        <taxon>Eukaryota</taxon>
        <taxon>Sar</taxon>
        <taxon>Stramenopiles</taxon>
        <taxon>Ochrophyta</taxon>
        <taxon>Bacillariophyta</taxon>
        <taxon>Coscinodiscophyceae</taxon>
        <taxon>Thalassiosirophycidae</taxon>
        <taxon>Thalassiosirales</taxon>
        <taxon>Skeletonemataceae</taxon>
        <taxon>Skeletonema</taxon>
    </lineage>
</organism>
<evidence type="ECO:0000256" key="1">
    <source>
        <dbReference type="ARBA" id="ARBA00010528"/>
    </source>
</evidence>
<dbReference type="Pfam" id="PF00573">
    <property type="entry name" value="Ribosomal_L4"/>
    <property type="match status" value="1"/>
</dbReference>
<reference evidence="10" key="2">
    <citation type="journal article" date="2021" name="Front. Plant Sci.">
        <title>Chloroplast Genomes for Five Skeletonema Species: Comparative and Phylogenetic Analysis.</title>
        <authorList>
            <person name="Liu S."/>
            <person name="Xu Q."/>
            <person name="Liu K."/>
            <person name="Zhao Y."/>
            <person name="Chen N."/>
        </authorList>
    </citation>
    <scope>NUCLEOTIDE SEQUENCE</scope>
    <source>
        <strain evidence="10">CNS00342</strain>
    </source>
</reference>
<evidence type="ECO:0000256" key="6">
    <source>
        <dbReference type="ARBA" id="ARBA00035208"/>
    </source>
</evidence>
<dbReference type="GO" id="GO:0006412">
    <property type="term" value="P:translation"/>
    <property type="evidence" value="ECO:0007669"/>
    <property type="project" value="UniProtKB-UniRule"/>
</dbReference>
<dbReference type="InterPro" id="IPR013005">
    <property type="entry name" value="Ribosomal_uL4-like"/>
</dbReference>
<dbReference type="InterPro" id="IPR023574">
    <property type="entry name" value="Ribosomal_uL4_dom_sf"/>
</dbReference>
<dbReference type="GO" id="GO:0009507">
    <property type="term" value="C:chloroplast"/>
    <property type="evidence" value="ECO:0007669"/>
    <property type="project" value="UniProtKB-SubCell"/>
</dbReference>
<dbReference type="RefSeq" id="YP_010201270.1">
    <property type="nucleotide sequence ID" value="NC_058704.1"/>
</dbReference>
<gene>
    <name evidence="7 9" type="primary">rpl4</name>
</gene>
<dbReference type="InterPro" id="IPR002136">
    <property type="entry name" value="Ribosomal_uL4"/>
</dbReference>
<dbReference type="EMBL" id="MW679510">
    <property type="protein sequence ID" value="UAM91908.1"/>
    <property type="molecule type" value="Genomic_DNA"/>
</dbReference>
<dbReference type="EMBL" id="MK372941">
    <property type="protein sequence ID" value="QGR23580.1"/>
    <property type="molecule type" value="Genomic_DNA"/>
</dbReference>
<dbReference type="GO" id="GO:0019843">
    <property type="term" value="F:rRNA binding"/>
    <property type="evidence" value="ECO:0007669"/>
    <property type="project" value="UniProtKB-UniRule"/>
</dbReference>
<comment type="subcellular location">
    <subcellularLocation>
        <location evidence="7">Plastid</location>
        <location evidence="7">Chloroplast</location>
    </subcellularLocation>
</comment>
<keyword evidence="9" id="KW-0934">Plastid</keyword>
<feature type="region of interest" description="Disordered" evidence="8">
    <location>
        <begin position="49"/>
        <end position="85"/>
    </location>
</feature>
<dbReference type="GO" id="GO:0003735">
    <property type="term" value="F:structural constituent of ribosome"/>
    <property type="evidence" value="ECO:0007669"/>
    <property type="project" value="InterPro"/>
</dbReference>
<proteinExistence type="inferred from homology"/>
<protein>
    <recommendedName>
        <fullName evidence="6 7">Large ribosomal subunit protein uL4c</fullName>
    </recommendedName>
</protein>
<keyword evidence="5 7" id="KW-0687">Ribonucleoprotein</keyword>
<accession>A0A650D0J8</accession>
<dbReference type="Gene3D" id="3.40.1370.10">
    <property type="match status" value="1"/>
</dbReference>
<name>A0A650D0J8_9STRA</name>
<comment type="function">
    <text evidence="7">Probably binds the 23S rRNA.</text>
</comment>
<keyword evidence="2 7" id="KW-0699">rRNA-binding</keyword>
<evidence type="ECO:0000256" key="4">
    <source>
        <dbReference type="ARBA" id="ARBA00022980"/>
    </source>
</evidence>
<keyword evidence="9" id="KW-0150">Chloroplast</keyword>